<gene>
    <name evidence="3" type="ORF">R0H02_22125</name>
</gene>
<keyword evidence="3" id="KW-0378">Hydrolase</keyword>
<name>A0AB35RSZ7_9ENTR</name>
<evidence type="ECO:0000313" key="3">
    <source>
        <dbReference type="EMBL" id="MDV2865145.1"/>
    </source>
</evidence>
<reference evidence="3 4" key="1">
    <citation type="submission" date="2023-10" db="EMBL/GenBank/DDBJ databases">
        <title>Phytobacter spp. The emergence of a new genus of hospital-origin enterobacteria encoding carbapenemases in Argentina.</title>
        <authorList>
            <person name="Vay C."/>
            <person name="Almuzara M."/>
            <person name="Traglia G.M."/>
            <person name="Campos J."/>
        </authorList>
    </citation>
    <scope>NUCLEOTIDE SEQUENCE [LARGE SCALE GENOMIC DNA]</scope>
    <source>
        <strain evidence="3 4">CVMA36</strain>
    </source>
</reference>
<accession>A0AB35RSZ7</accession>
<comment type="similarity">
    <text evidence="1">Belongs to the sulfatase family.</text>
</comment>
<organism evidence="3 4">
    <name type="scientific">Phytobacter ursingii</name>
    <dbReference type="NCBI Taxonomy" id="1972431"/>
    <lineage>
        <taxon>Bacteria</taxon>
        <taxon>Pseudomonadati</taxon>
        <taxon>Pseudomonadota</taxon>
        <taxon>Gammaproteobacteria</taxon>
        <taxon>Enterobacterales</taxon>
        <taxon>Enterobacteriaceae</taxon>
        <taxon>Phytobacter</taxon>
    </lineage>
</organism>
<proteinExistence type="inferred from homology"/>
<evidence type="ECO:0000256" key="1">
    <source>
        <dbReference type="ARBA" id="ARBA00008779"/>
    </source>
</evidence>
<dbReference type="GO" id="GO:0004065">
    <property type="term" value="F:arylsulfatase activity"/>
    <property type="evidence" value="ECO:0007669"/>
    <property type="project" value="TreeGrafter"/>
</dbReference>
<comment type="caution">
    <text evidence="3">The sequence shown here is derived from an EMBL/GenBank/DDBJ whole genome shotgun (WGS) entry which is preliminary data.</text>
</comment>
<dbReference type="AlphaFoldDB" id="A0AB35RSZ7"/>
<sequence length="399" mass="45716">MRKNVVFIHLESLNQAIYSHRQWFPCLNSIAPHSLRFNNFISSATSSFMAVSDLLHGDDNVLEHNVNFEVGLSIKRKAPSMFDQLRKAGYRTAGIGFPKNWASFDMIWSENDPFRWYETSSEMLHHAEAIISDRSQPFALYIWNLSSHLCYQDGYKAAGDNSFVRWQRGYESMDNTVGDILRLLMNHKLMESTTLVIFGDHGDDFWNHGLYGGFAHGIEPYTSLIHTPAFIYDSNYKAKDMNNLVSMIDLQKTVFEMLNLPMTAEDNPSCYSAFSGDRKYCYSRNLFAAQEGETQKTPLRKGYAITSELFHLLYVNGGYKMYAWQADGANQFNLLECLKTSNGSVSIDYQRLGAGRQAGPHPHIQYFLYPGCETLIMSQFEEMSELLQKWIAEKNSLLN</sequence>
<dbReference type="InterPro" id="IPR050738">
    <property type="entry name" value="Sulfatase"/>
</dbReference>
<protein>
    <submittedName>
        <fullName evidence="3">Sulfatase-like hydrolase/transferase</fullName>
    </submittedName>
</protein>
<dbReference type="SUPFAM" id="SSF53649">
    <property type="entry name" value="Alkaline phosphatase-like"/>
    <property type="match status" value="1"/>
</dbReference>
<evidence type="ECO:0000313" key="4">
    <source>
        <dbReference type="Proteomes" id="UP001286589"/>
    </source>
</evidence>
<dbReference type="InterPro" id="IPR000917">
    <property type="entry name" value="Sulfatase_N"/>
</dbReference>
<evidence type="ECO:0000259" key="2">
    <source>
        <dbReference type="Pfam" id="PF00884"/>
    </source>
</evidence>
<dbReference type="Pfam" id="PF00884">
    <property type="entry name" value="Sulfatase"/>
    <property type="match status" value="1"/>
</dbReference>
<dbReference type="EMBL" id="JAWJAC010000016">
    <property type="protein sequence ID" value="MDV2865145.1"/>
    <property type="molecule type" value="Genomic_DNA"/>
</dbReference>
<dbReference type="PANTHER" id="PTHR42693:SF33">
    <property type="entry name" value="ARYLSULFATASE"/>
    <property type="match status" value="1"/>
</dbReference>
<dbReference type="Proteomes" id="UP001286589">
    <property type="component" value="Unassembled WGS sequence"/>
</dbReference>
<dbReference type="RefSeq" id="WP_142518002.1">
    <property type="nucleotide sequence ID" value="NZ_JAWJAC010000016.1"/>
</dbReference>
<keyword evidence="4" id="KW-1185">Reference proteome</keyword>
<dbReference type="InterPro" id="IPR017850">
    <property type="entry name" value="Alkaline_phosphatase_core_sf"/>
</dbReference>
<dbReference type="PANTHER" id="PTHR42693">
    <property type="entry name" value="ARYLSULFATASE FAMILY MEMBER"/>
    <property type="match status" value="1"/>
</dbReference>
<feature type="domain" description="Sulfatase N-terminal" evidence="2">
    <location>
        <begin position="3"/>
        <end position="259"/>
    </location>
</feature>
<dbReference type="Gene3D" id="3.40.720.10">
    <property type="entry name" value="Alkaline Phosphatase, subunit A"/>
    <property type="match status" value="1"/>
</dbReference>